<evidence type="ECO:0000313" key="4">
    <source>
        <dbReference type="Proteomes" id="UP000799429"/>
    </source>
</evidence>
<evidence type="ECO:0000256" key="1">
    <source>
        <dbReference type="ARBA" id="ARBA00007177"/>
    </source>
</evidence>
<dbReference type="OrthoDB" id="5550464at2759"/>
<reference evidence="3" key="1">
    <citation type="journal article" date="2020" name="Stud. Mycol.">
        <title>101 Dothideomycetes genomes: a test case for predicting lifestyles and emergence of pathogens.</title>
        <authorList>
            <person name="Haridas S."/>
            <person name="Albert R."/>
            <person name="Binder M."/>
            <person name="Bloem J."/>
            <person name="Labutti K."/>
            <person name="Salamov A."/>
            <person name="Andreopoulos B."/>
            <person name="Baker S."/>
            <person name="Barry K."/>
            <person name="Bills G."/>
            <person name="Bluhm B."/>
            <person name="Cannon C."/>
            <person name="Castanera R."/>
            <person name="Culley D."/>
            <person name="Daum C."/>
            <person name="Ezra D."/>
            <person name="Gonzalez J."/>
            <person name="Henrissat B."/>
            <person name="Kuo A."/>
            <person name="Liang C."/>
            <person name="Lipzen A."/>
            <person name="Lutzoni F."/>
            <person name="Magnuson J."/>
            <person name="Mondo S."/>
            <person name="Nolan M."/>
            <person name="Ohm R."/>
            <person name="Pangilinan J."/>
            <person name="Park H.-J."/>
            <person name="Ramirez L."/>
            <person name="Alfaro M."/>
            <person name="Sun H."/>
            <person name="Tritt A."/>
            <person name="Yoshinaga Y."/>
            <person name="Zwiers L.-H."/>
            <person name="Turgeon B."/>
            <person name="Goodwin S."/>
            <person name="Spatafora J."/>
            <person name="Crous P."/>
            <person name="Grigoriev I."/>
        </authorList>
    </citation>
    <scope>NUCLEOTIDE SEQUENCE</scope>
    <source>
        <strain evidence="3">CBS 101060</strain>
    </source>
</reference>
<evidence type="ECO:0000256" key="2">
    <source>
        <dbReference type="ARBA" id="ARBA00023186"/>
    </source>
</evidence>
<keyword evidence="4" id="KW-1185">Reference proteome</keyword>
<dbReference type="PANTHER" id="PTHR33643">
    <property type="entry name" value="UREASE ACCESSORY PROTEIN D"/>
    <property type="match status" value="1"/>
</dbReference>
<dbReference type="PANTHER" id="PTHR33643:SF1">
    <property type="entry name" value="UREASE ACCESSORY PROTEIN D"/>
    <property type="match status" value="1"/>
</dbReference>
<protein>
    <submittedName>
        <fullName evidence="3">UreD-domain-containing protein</fullName>
    </submittedName>
</protein>
<dbReference type="GO" id="GO:0016151">
    <property type="term" value="F:nickel cation binding"/>
    <property type="evidence" value="ECO:0007669"/>
    <property type="project" value="InterPro"/>
</dbReference>
<dbReference type="AlphaFoldDB" id="A0A9P4VJM2"/>
<dbReference type="HAMAP" id="MF_01384">
    <property type="entry name" value="UreD"/>
    <property type="match status" value="1"/>
</dbReference>
<sequence length="326" mass="36507">MTNPFAPSSSKPGHGTIKLALLPPSTPILQTLSYQYPLKLISPPPLRASNSSNPILIHAVYLLTYGGGIVAGDTLDLTIHLARRTRLTLLTQGSTKIFKSTSRDIISRQRTTVDLESSAALCYLPDPVQPFARSAFEQTQVYNLRGGDGSLCVCDWVCEGRSARGEKWGCWRYTSKNEVWGVNEEGKRRLLLRDNLLLEEGGLPDDGFVGRMDGMGVFGTLILRGPHFKTLAEHFVSEFALLPRIGGRKWDAEEEKLSVEEERRVMRQEQETKDGLLWTSASLRGFVLVKFGAREVEGAKRWLREMLIREGTVEREFGERALLCLK</sequence>
<dbReference type="Proteomes" id="UP000799429">
    <property type="component" value="Unassembled WGS sequence"/>
</dbReference>
<dbReference type="InterPro" id="IPR002669">
    <property type="entry name" value="UreD"/>
</dbReference>
<accession>A0A9P4VJM2</accession>
<gene>
    <name evidence="3" type="ORF">M501DRAFT_1019926</name>
</gene>
<dbReference type="Pfam" id="PF01774">
    <property type="entry name" value="UreD"/>
    <property type="match status" value="1"/>
</dbReference>
<proteinExistence type="inferred from homology"/>
<dbReference type="EMBL" id="MU006109">
    <property type="protein sequence ID" value="KAF2835406.1"/>
    <property type="molecule type" value="Genomic_DNA"/>
</dbReference>
<evidence type="ECO:0000313" key="3">
    <source>
        <dbReference type="EMBL" id="KAF2835406.1"/>
    </source>
</evidence>
<name>A0A9P4VJM2_9PEZI</name>
<organism evidence="3 4">
    <name type="scientific">Patellaria atrata CBS 101060</name>
    <dbReference type="NCBI Taxonomy" id="1346257"/>
    <lineage>
        <taxon>Eukaryota</taxon>
        <taxon>Fungi</taxon>
        <taxon>Dikarya</taxon>
        <taxon>Ascomycota</taxon>
        <taxon>Pezizomycotina</taxon>
        <taxon>Dothideomycetes</taxon>
        <taxon>Dothideomycetes incertae sedis</taxon>
        <taxon>Patellariales</taxon>
        <taxon>Patellariaceae</taxon>
        <taxon>Patellaria</taxon>
    </lineage>
</organism>
<keyword evidence="2" id="KW-0143">Chaperone</keyword>
<comment type="caution">
    <text evidence="3">The sequence shown here is derived from an EMBL/GenBank/DDBJ whole genome shotgun (WGS) entry which is preliminary data.</text>
</comment>
<comment type="similarity">
    <text evidence="1">Belongs to the UreD family.</text>
</comment>